<organism evidence="2 3">
    <name type="scientific">Puccinia graminis f. sp. tritici</name>
    <dbReference type="NCBI Taxonomy" id="56615"/>
    <lineage>
        <taxon>Eukaryota</taxon>
        <taxon>Fungi</taxon>
        <taxon>Dikarya</taxon>
        <taxon>Basidiomycota</taxon>
        <taxon>Pucciniomycotina</taxon>
        <taxon>Pucciniomycetes</taxon>
        <taxon>Pucciniales</taxon>
        <taxon>Pucciniaceae</taxon>
        <taxon>Puccinia</taxon>
    </lineage>
</organism>
<gene>
    <name evidence="2" type="ORF">PGT21_024608</name>
</gene>
<keyword evidence="3" id="KW-1185">Reference proteome</keyword>
<reference evidence="2 3" key="1">
    <citation type="submission" date="2019-05" db="EMBL/GenBank/DDBJ databases">
        <title>Emergence of the Ug99 lineage of the wheat stem rust pathogen through somatic hybridization.</title>
        <authorList>
            <person name="Li F."/>
            <person name="Upadhyaya N.M."/>
            <person name="Sperschneider J."/>
            <person name="Matny O."/>
            <person name="Nguyen-Phuc H."/>
            <person name="Mago R."/>
            <person name="Raley C."/>
            <person name="Miller M.E."/>
            <person name="Silverstein K.A.T."/>
            <person name="Henningsen E."/>
            <person name="Hirsch C.D."/>
            <person name="Visser B."/>
            <person name="Pretorius Z.A."/>
            <person name="Steffenson B.J."/>
            <person name="Schwessinger B."/>
            <person name="Dodds P.N."/>
            <person name="Figueroa M."/>
        </authorList>
    </citation>
    <scope>NUCLEOTIDE SEQUENCE [LARGE SCALE GENOMIC DNA]</scope>
    <source>
        <strain evidence="2">21-0</strain>
    </source>
</reference>
<name>A0A5B0QY34_PUCGR</name>
<sequence length="124" mass="14093">MHIFGLVFGSDSAKVKECVKLLNFRFLEYKEKPVVSPPRLNDPKPEITVIGNSEADTSSLMAWLARCMTRKPSTLFKIEIKTFLKADLIFTSKEIHNKSTPLRWWKANCTTYPSLSCMACAYLG</sequence>
<evidence type="ECO:0000313" key="3">
    <source>
        <dbReference type="Proteomes" id="UP000324748"/>
    </source>
</evidence>
<evidence type="ECO:0000313" key="2">
    <source>
        <dbReference type="EMBL" id="KAA1117823.1"/>
    </source>
</evidence>
<dbReference type="AlphaFoldDB" id="A0A5B0QY34"/>
<dbReference type="Pfam" id="PF05699">
    <property type="entry name" value="Dimer_Tnp_hAT"/>
    <property type="match status" value="1"/>
</dbReference>
<evidence type="ECO:0000259" key="1">
    <source>
        <dbReference type="Pfam" id="PF05699"/>
    </source>
</evidence>
<proteinExistence type="predicted"/>
<dbReference type="Proteomes" id="UP000324748">
    <property type="component" value="Unassembled WGS sequence"/>
</dbReference>
<dbReference type="GO" id="GO:0046983">
    <property type="term" value="F:protein dimerization activity"/>
    <property type="evidence" value="ECO:0007669"/>
    <property type="project" value="InterPro"/>
</dbReference>
<dbReference type="EMBL" id="VSWC01000002">
    <property type="protein sequence ID" value="KAA1117823.1"/>
    <property type="molecule type" value="Genomic_DNA"/>
</dbReference>
<protein>
    <recommendedName>
        <fullName evidence="1">HAT C-terminal dimerisation domain-containing protein</fullName>
    </recommendedName>
</protein>
<accession>A0A5B0QY34</accession>
<feature type="domain" description="HAT C-terminal dimerisation" evidence="1">
    <location>
        <begin position="81"/>
        <end position="123"/>
    </location>
</feature>
<comment type="caution">
    <text evidence="2">The sequence shown here is derived from an EMBL/GenBank/DDBJ whole genome shotgun (WGS) entry which is preliminary data.</text>
</comment>
<dbReference type="InterPro" id="IPR008906">
    <property type="entry name" value="HATC_C_dom"/>
</dbReference>